<dbReference type="InterPro" id="IPR036860">
    <property type="entry name" value="SH2_dom_sf"/>
</dbReference>
<dbReference type="SMART" id="SM00253">
    <property type="entry name" value="SOCS"/>
    <property type="match status" value="1"/>
</dbReference>
<dbReference type="Gene3D" id="1.10.750.20">
    <property type="entry name" value="SOCS box"/>
    <property type="match status" value="1"/>
</dbReference>
<evidence type="ECO:0000256" key="4">
    <source>
        <dbReference type="ARBA" id="ARBA00022999"/>
    </source>
</evidence>
<evidence type="ECO:0000259" key="7">
    <source>
        <dbReference type="PROSITE" id="PS50225"/>
    </source>
</evidence>
<dbReference type="SUPFAM" id="SSF158235">
    <property type="entry name" value="SOCS box-like"/>
    <property type="match status" value="1"/>
</dbReference>
<dbReference type="Pfam" id="PF00017">
    <property type="entry name" value="SH2"/>
    <property type="match status" value="1"/>
</dbReference>
<dbReference type="InterPro" id="IPR001496">
    <property type="entry name" value="SOCS_box"/>
</dbReference>
<dbReference type="EMBL" id="CALNXI010000020">
    <property type="protein sequence ID" value="CAH3015154.1"/>
    <property type="molecule type" value="Genomic_DNA"/>
</dbReference>
<keyword evidence="9" id="KW-1185">Reference proteome</keyword>
<dbReference type="SMART" id="SM00252">
    <property type="entry name" value="SH2"/>
    <property type="match status" value="1"/>
</dbReference>
<evidence type="ECO:0000313" key="9">
    <source>
        <dbReference type="Proteomes" id="UP001159427"/>
    </source>
</evidence>
<dbReference type="Proteomes" id="UP001159427">
    <property type="component" value="Unassembled WGS sequence"/>
</dbReference>
<accession>A0ABN8LDL3</accession>
<dbReference type="SMART" id="SM00969">
    <property type="entry name" value="SOCS_box"/>
    <property type="match status" value="1"/>
</dbReference>
<evidence type="ECO:0000313" key="8">
    <source>
        <dbReference type="EMBL" id="CAH3015154.1"/>
    </source>
</evidence>
<dbReference type="PROSITE" id="PS50225">
    <property type="entry name" value="SOCS"/>
    <property type="match status" value="1"/>
</dbReference>
<evidence type="ECO:0000259" key="6">
    <source>
        <dbReference type="PROSITE" id="PS50001"/>
    </source>
</evidence>
<dbReference type="PANTHER" id="PTHR10155:SF16">
    <property type="entry name" value="SUPPRESSOR OF CYTOKINE SIGNALING 2"/>
    <property type="match status" value="1"/>
</dbReference>
<evidence type="ECO:0000256" key="5">
    <source>
        <dbReference type="PROSITE-ProRule" id="PRU00191"/>
    </source>
</evidence>
<feature type="domain" description="SOCS box" evidence="7">
    <location>
        <begin position="142"/>
        <end position="190"/>
    </location>
</feature>
<proteinExistence type="predicted"/>
<reference evidence="8 9" key="1">
    <citation type="submission" date="2022-05" db="EMBL/GenBank/DDBJ databases">
        <authorList>
            <consortium name="Genoscope - CEA"/>
            <person name="William W."/>
        </authorList>
    </citation>
    <scope>NUCLEOTIDE SEQUENCE [LARGE SCALE GENOMIC DNA]</scope>
</reference>
<dbReference type="CDD" id="cd03717">
    <property type="entry name" value="SOCS_SOCS_like"/>
    <property type="match status" value="1"/>
</dbReference>
<keyword evidence="1" id="KW-0341">Growth regulation</keyword>
<protein>
    <recommendedName>
        <fullName evidence="10">Suppressor of cytokine signaling 2</fullName>
    </recommendedName>
</protein>
<dbReference type="SUPFAM" id="SSF55550">
    <property type="entry name" value="SH2 domain"/>
    <property type="match status" value="1"/>
</dbReference>
<sequence>MSTTSTISTPASYFDNVLQTLQTSGFYWGAINATQSKTLLMHKHIGTFLVRASSDPKHLFTLSLRTESGVTNIRIVMNDGKFSLDQIENNGATTRPASSSQRTALRFDCVVKMLFYYMLLSRRTLRQISSNTRKRDRGPMLFLTAPLYKEVSSLQHLCRRTLNRHVIGEGVYKLPIPAKLKVYLRKYQYPL</sequence>
<keyword evidence="3" id="KW-0833">Ubl conjugation pathway</keyword>
<dbReference type="PROSITE" id="PS50001">
    <property type="entry name" value="SH2"/>
    <property type="match status" value="1"/>
</dbReference>
<keyword evidence="2" id="KW-0734">Signal transduction inhibitor</keyword>
<dbReference type="InterPro" id="IPR000980">
    <property type="entry name" value="SH2"/>
</dbReference>
<dbReference type="Gene3D" id="3.30.505.10">
    <property type="entry name" value="SH2 domain"/>
    <property type="match status" value="1"/>
</dbReference>
<evidence type="ECO:0000256" key="2">
    <source>
        <dbReference type="ARBA" id="ARBA00022700"/>
    </source>
</evidence>
<dbReference type="Pfam" id="PF07525">
    <property type="entry name" value="SOCS_box"/>
    <property type="match status" value="1"/>
</dbReference>
<feature type="domain" description="SH2" evidence="6">
    <location>
        <begin position="26"/>
        <end position="147"/>
    </location>
</feature>
<organism evidence="8 9">
    <name type="scientific">Porites evermanni</name>
    <dbReference type="NCBI Taxonomy" id="104178"/>
    <lineage>
        <taxon>Eukaryota</taxon>
        <taxon>Metazoa</taxon>
        <taxon>Cnidaria</taxon>
        <taxon>Anthozoa</taxon>
        <taxon>Hexacorallia</taxon>
        <taxon>Scleractinia</taxon>
        <taxon>Fungiina</taxon>
        <taxon>Poritidae</taxon>
        <taxon>Porites</taxon>
    </lineage>
</organism>
<evidence type="ECO:0008006" key="10">
    <source>
        <dbReference type="Google" id="ProtNLM"/>
    </source>
</evidence>
<evidence type="ECO:0000256" key="3">
    <source>
        <dbReference type="ARBA" id="ARBA00022786"/>
    </source>
</evidence>
<gene>
    <name evidence="8" type="ORF">PEVE_00013492</name>
</gene>
<dbReference type="PANTHER" id="PTHR10155">
    <property type="entry name" value="PHOSPHATIDYLINOSITOL 3-KINASE REGULATORY SUBUNIT"/>
    <property type="match status" value="1"/>
</dbReference>
<name>A0ABN8LDL3_9CNID</name>
<comment type="caution">
    <text evidence="8">The sequence shown here is derived from an EMBL/GenBank/DDBJ whole genome shotgun (WGS) entry which is preliminary data.</text>
</comment>
<evidence type="ECO:0000256" key="1">
    <source>
        <dbReference type="ARBA" id="ARBA00022604"/>
    </source>
</evidence>
<keyword evidence="4 5" id="KW-0727">SH2 domain</keyword>
<dbReference type="InterPro" id="IPR036036">
    <property type="entry name" value="SOCS_box-like_dom_sf"/>
</dbReference>